<dbReference type="Pfam" id="PF17854">
    <property type="entry name" value="FtsK_alpha"/>
    <property type="match status" value="1"/>
</dbReference>
<feature type="region of interest" description="Disordered" evidence="7">
    <location>
        <begin position="169"/>
        <end position="528"/>
    </location>
</feature>
<evidence type="ECO:0000313" key="9">
    <source>
        <dbReference type="EMBL" id="MYL20075.1"/>
    </source>
</evidence>
<evidence type="ECO:0000256" key="7">
    <source>
        <dbReference type="SAM" id="MobiDB-lite"/>
    </source>
</evidence>
<evidence type="ECO:0000256" key="6">
    <source>
        <dbReference type="PROSITE-ProRule" id="PRU00289"/>
    </source>
</evidence>
<dbReference type="InterPro" id="IPR036388">
    <property type="entry name" value="WH-like_DNA-bd_sf"/>
</dbReference>
<feature type="compositionally biased region" description="Basic and acidic residues" evidence="7">
    <location>
        <begin position="216"/>
        <end position="225"/>
    </location>
</feature>
<dbReference type="EMBL" id="WMET01000001">
    <property type="protein sequence ID" value="MYL20075.1"/>
    <property type="molecule type" value="Genomic_DNA"/>
</dbReference>
<feature type="compositionally biased region" description="Basic and acidic residues" evidence="7">
    <location>
        <begin position="482"/>
        <end position="521"/>
    </location>
</feature>
<dbReference type="SUPFAM" id="SSF46785">
    <property type="entry name" value="Winged helix' DNA-binding domain"/>
    <property type="match status" value="1"/>
</dbReference>
<feature type="compositionally biased region" description="Basic and acidic residues" evidence="7">
    <location>
        <begin position="97"/>
        <end position="107"/>
    </location>
</feature>
<dbReference type="GO" id="GO:0003677">
    <property type="term" value="F:DNA binding"/>
    <property type="evidence" value="ECO:0007669"/>
    <property type="project" value="UniProtKB-KW"/>
</dbReference>
<evidence type="ECO:0000313" key="10">
    <source>
        <dbReference type="Proteomes" id="UP000460949"/>
    </source>
</evidence>
<comment type="similarity">
    <text evidence="1">Belongs to the FtsK/SpoIIIE/SftA family.</text>
</comment>
<dbReference type="InterPro" id="IPR003593">
    <property type="entry name" value="AAA+_ATPase"/>
</dbReference>
<dbReference type="GO" id="GO:0007059">
    <property type="term" value="P:chromosome segregation"/>
    <property type="evidence" value="ECO:0007669"/>
    <property type="project" value="UniProtKB-KW"/>
</dbReference>
<dbReference type="InterPro" id="IPR050206">
    <property type="entry name" value="FtsK/SpoIIIE/SftA"/>
</dbReference>
<evidence type="ECO:0000256" key="2">
    <source>
        <dbReference type="ARBA" id="ARBA00022741"/>
    </source>
</evidence>
<feature type="compositionally biased region" description="Acidic residues" evidence="7">
    <location>
        <begin position="252"/>
        <end position="287"/>
    </location>
</feature>
<evidence type="ECO:0000259" key="8">
    <source>
        <dbReference type="PROSITE" id="PS50901"/>
    </source>
</evidence>
<feature type="compositionally biased region" description="Basic and acidic residues" evidence="7">
    <location>
        <begin position="437"/>
        <end position="446"/>
    </location>
</feature>
<dbReference type="InterPro" id="IPR018541">
    <property type="entry name" value="Ftsk_gamma"/>
</dbReference>
<dbReference type="Pfam" id="PF01580">
    <property type="entry name" value="FtsK_SpoIIIE"/>
    <property type="match status" value="1"/>
</dbReference>
<reference evidence="9 10" key="1">
    <citation type="submission" date="2019-11" db="EMBL/GenBank/DDBJ databases">
        <title>Genome sequences of 17 halophilic strains isolated from different environments.</title>
        <authorList>
            <person name="Furrow R.E."/>
        </authorList>
    </citation>
    <scope>NUCLEOTIDE SEQUENCE [LARGE SCALE GENOMIC DNA]</scope>
    <source>
        <strain evidence="9 10">22511_23_Filter</strain>
    </source>
</reference>
<sequence>MWKDIKDKMKRLFEQEENDVEEAAVHKEERKEVNAKTKMTYRYPKQGEFRFPVIPDQPGEREERRENEPRVRGERRHHVQEEQSEVEQRPQRRKRKQPEQEESKETLETTSNPFTPTDVPSPIFGYQTRQMTKGLQKLEYTVEENSKPEFYTGSYEEKKWQDLREKLRERVQVGKKEPDDKPAPEDEPEGQREGAASLEMEARVRKDLLSGSEEASLIKDSSHDEIGEEPVPAEEADSVPEQHPGMNHDEQNETLDPDLEADADSTEDEGESLTKEEEEVVSDQPEEETYRYRLQDIFEQEDRSNEDSRDDHTDQVQVEDEPQEESEYEEPPAEAHEGRSSEEDVPSETALDSGEGEETDLLAFEDPQNPELTDTEEEIHQDGSLAEDAPEEFLEWEMAEEHPETDEAGQDAVQQIEAPLSDEEPAGGSLSDNQDSETEKSSKAEEPVEESGDEPLSAGDTEEAPRKSSSRRSVPFNVLMTPRDKRTRDHQKAETPKQEESKPEKPQKEETPVAAQEEKADNSSSEYVRSDYQTPLHLLEDPVRPSTDDDSWITGQMELLETTLRHFHVRANVVNAMKGPSVTRFEVQPEPGVKVSKITNLADDIKLSMAAKDIRIEAPIPGKQAVGIEVPNKQPQMVGLQEIFEDEAFSQEQSPLSVGLGLDIGGESIVTNLKKMPHGLIAGATGSGKSVCINTILVSLLYKAHYDDVKFLLIDPKMVELAPYNDLPHLVAPVITDVKAATTALKWAVKEMEERYEKFVTEGVRDVERYNDKMIKQGRASEKLPYLVIVIDELADLMMVSPQDVEDAICRIAQKARACGIHLLLATQRPSVDVITGLIKANIPTRIAFSVSSQVDSRTIIDSSGAEKLLGKGDMLFVENGSGQPVRIQGAFVSDDEIERVTSFVKKMAPPQYLFHQDELIKQVSTEEETDELFDEAVDFVLAQNGASASLIQRRFKVGYNRAARLIDQMEDYGIISEQKGSKPRDVLLTRQQIEEIMD</sequence>
<organism evidence="9 10">
    <name type="scientific">Halobacillus litoralis</name>
    <dbReference type="NCBI Taxonomy" id="45668"/>
    <lineage>
        <taxon>Bacteria</taxon>
        <taxon>Bacillati</taxon>
        <taxon>Bacillota</taxon>
        <taxon>Bacilli</taxon>
        <taxon>Bacillales</taxon>
        <taxon>Bacillaceae</taxon>
        <taxon>Halobacillus</taxon>
    </lineage>
</organism>
<dbReference type="SMART" id="SM00843">
    <property type="entry name" value="Ftsk_gamma"/>
    <property type="match status" value="1"/>
</dbReference>
<evidence type="ECO:0000256" key="3">
    <source>
        <dbReference type="ARBA" id="ARBA00022829"/>
    </source>
</evidence>
<keyword evidence="3" id="KW-0159">Chromosome partition</keyword>
<dbReference type="InterPro" id="IPR002543">
    <property type="entry name" value="FtsK_dom"/>
</dbReference>
<dbReference type="AlphaFoldDB" id="A0A845DU89"/>
<proteinExistence type="inferred from homology"/>
<protein>
    <submittedName>
        <fullName evidence="9">DNA translocase FtsK</fullName>
    </submittedName>
</protein>
<feature type="binding site" evidence="6">
    <location>
        <begin position="683"/>
        <end position="690"/>
    </location>
    <ligand>
        <name>ATP</name>
        <dbReference type="ChEBI" id="CHEBI:30616"/>
    </ligand>
</feature>
<feature type="compositionally biased region" description="Basic and acidic residues" evidence="7">
    <location>
        <begin position="169"/>
        <end position="192"/>
    </location>
</feature>
<dbReference type="InterPro" id="IPR027417">
    <property type="entry name" value="P-loop_NTPase"/>
</dbReference>
<dbReference type="Pfam" id="PF09397">
    <property type="entry name" value="FtsK_gamma"/>
    <property type="match status" value="1"/>
</dbReference>
<dbReference type="SMART" id="SM00382">
    <property type="entry name" value="AAA"/>
    <property type="match status" value="1"/>
</dbReference>
<dbReference type="InterPro" id="IPR041027">
    <property type="entry name" value="FtsK_alpha"/>
</dbReference>
<dbReference type="PANTHER" id="PTHR22683:SF42">
    <property type="entry name" value="DNA TRANSLOCASE SFTA"/>
    <property type="match status" value="1"/>
</dbReference>
<keyword evidence="2 6" id="KW-0547">Nucleotide-binding</keyword>
<dbReference type="InterPro" id="IPR036390">
    <property type="entry name" value="WH_DNA-bd_sf"/>
</dbReference>
<feature type="domain" description="FtsK" evidence="8">
    <location>
        <begin position="666"/>
        <end position="858"/>
    </location>
</feature>
<dbReference type="PROSITE" id="PS50901">
    <property type="entry name" value="FTSK"/>
    <property type="match status" value="1"/>
</dbReference>
<dbReference type="Gene3D" id="3.30.980.40">
    <property type="match status" value="1"/>
</dbReference>
<evidence type="ECO:0000256" key="5">
    <source>
        <dbReference type="ARBA" id="ARBA00023125"/>
    </source>
</evidence>
<feature type="region of interest" description="Disordered" evidence="7">
    <location>
        <begin position="17"/>
        <end position="130"/>
    </location>
</feature>
<feature type="compositionally biased region" description="Acidic residues" evidence="7">
    <location>
        <begin position="317"/>
        <end position="332"/>
    </location>
</feature>
<evidence type="ECO:0000256" key="1">
    <source>
        <dbReference type="ARBA" id="ARBA00006474"/>
    </source>
</evidence>
<dbReference type="RefSeq" id="WP_160836388.1">
    <property type="nucleotide sequence ID" value="NZ_WMET01000001.1"/>
</dbReference>
<feature type="compositionally biased region" description="Basic and acidic residues" evidence="7">
    <location>
        <begin position="23"/>
        <end position="35"/>
    </location>
</feature>
<dbReference type="Gene3D" id="1.10.10.10">
    <property type="entry name" value="Winged helix-like DNA-binding domain superfamily/Winged helix DNA-binding domain"/>
    <property type="match status" value="1"/>
</dbReference>
<feature type="compositionally biased region" description="Acidic residues" evidence="7">
    <location>
        <begin position="226"/>
        <end position="238"/>
    </location>
</feature>
<dbReference type="GO" id="GO:0005524">
    <property type="term" value="F:ATP binding"/>
    <property type="evidence" value="ECO:0007669"/>
    <property type="project" value="UniProtKB-UniRule"/>
</dbReference>
<evidence type="ECO:0000256" key="4">
    <source>
        <dbReference type="ARBA" id="ARBA00022840"/>
    </source>
</evidence>
<comment type="caution">
    <text evidence="9">The sequence shown here is derived from an EMBL/GenBank/DDBJ whole genome shotgun (WGS) entry which is preliminary data.</text>
</comment>
<keyword evidence="5" id="KW-0238">DNA-binding</keyword>
<feature type="compositionally biased region" description="Basic and acidic residues" evidence="7">
    <location>
        <begin position="288"/>
        <end position="314"/>
    </location>
</feature>
<gene>
    <name evidence="9" type="ORF">GLW04_09270</name>
</gene>
<keyword evidence="4 6" id="KW-0067">ATP-binding</keyword>
<feature type="compositionally biased region" description="Basic and acidic residues" evidence="7">
    <location>
        <begin position="333"/>
        <end position="342"/>
    </location>
</feature>
<dbReference type="PANTHER" id="PTHR22683">
    <property type="entry name" value="SPORULATION PROTEIN RELATED"/>
    <property type="match status" value="1"/>
</dbReference>
<name>A0A845DU89_9BACI</name>
<dbReference type="Gene3D" id="3.40.50.300">
    <property type="entry name" value="P-loop containing nucleotide triphosphate hydrolases"/>
    <property type="match status" value="1"/>
</dbReference>
<dbReference type="Proteomes" id="UP000460949">
    <property type="component" value="Unassembled WGS sequence"/>
</dbReference>
<dbReference type="SUPFAM" id="SSF52540">
    <property type="entry name" value="P-loop containing nucleoside triphosphate hydrolases"/>
    <property type="match status" value="1"/>
</dbReference>
<feature type="compositionally biased region" description="Acidic residues" evidence="7">
    <location>
        <begin position="388"/>
        <end position="409"/>
    </location>
</feature>
<feature type="compositionally biased region" description="Basic and acidic residues" evidence="7">
    <location>
        <begin position="58"/>
        <end position="72"/>
    </location>
</feature>
<accession>A0A845DU89</accession>